<sequence>MRHSMLLQSAIPVYYAKIGSNNIVEIDVPRVASCLSEVSVCQRLRRRWTISSVSTLEMHIV</sequence>
<evidence type="ECO:0000313" key="2">
    <source>
        <dbReference type="Proteomes" id="UP000236291"/>
    </source>
</evidence>
<dbReference type="AlphaFoldDB" id="A0A2K3LKB5"/>
<feature type="non-terminal residue" evidence="1">
    <location>
        <position position="61"/>
    </location>
</feature>
<dbReference type="Proteomes" id="UP000236291">
    <property type="component" value="Unassembled WGS sequence"/>
</dbReference>
<protein>
    <submittedName>
        <fullName evidence="1">Uncharacterized protein</fullName>
    </submittedName>
</protein>
<reference evidence="1 2" key="1">
    <citation type="journal article" date="2014" name="Am. J. Bot.">
        <title>Genome assembly and annotation for red clover (Trifolium pratense; Fabaceae).</title>
        <authorList>
            <person name="Istvanek J."/>
            <person name="Jaros M."/>
            <person name="Krenek A."/>
            <person name="Repkova J."/>
        </authorList>
    </citation>
    <scope>NUCLEOTIDE SEQUENCE [LARGE SCALE GENOMIC DNA]</scope>
    <source>
        <strain evidence="2">cv. Tatra</strain>
        <tissue evidence="1">Young leaves</tissue>
    </source>
</reference>
<proteinExistence type="predicted"/>
<evidence type="ECO:0000313" key="1">
    <source>
        <dbReference type="EMBL" id="PNX78988.1"/>
    </source>
</evidence>
<reference evidence="1 2" key="2">
    <citation type="journal article" date="2017" name="Front. Plant Sci.">
        <title>Gene Classification and Mining of Molecular Markers Useful in Red Clover (Trifolium pratense) Breeding.</title>
        <authorList>
            <person name="Istvanek J."/>
            <person name="Dluhosova J."/>
            <person name="Dluhos P."/>
            <person name="Patkova L."/>
            <person name="Nedelnik J."/>
            <person name="Repkova J."/>
        </authorList>
    </citation>
    <scope>NUCLEOTIDE SEQUENCE [LARGE SCALE GENOMIC DNA]</scope>
    <source>
        <strain evidence="2">cv. Tatra</strain>
        <tissue evidence="1">Young leaves</tissue>
    </source>
</reference>
<accession>A0A2K3LKB5</accession>
<gene>
    <name evidence="1" type="ORF">L195_g034971</name>
</gene>
<name>A0A2K3LKB5_TRIPR</name>
<dbReference type="EMBL" id="ASHM01035104">
    <property type="protein sequence ID" value="PNX78988.1"/>
    <property type="molecule type" value="Genomic_DNA"/>
</dbReference>
<comment type="caution">
    <text evidence="1">The sequence shown here is derived from an EMBL/GenBank/DDBJ whole genome shotgun (WGS) entry which is preliminary data.</text>
</comment>
<organism evidence="1 2">
    <name type="scientific">Trifolium pratense</name>
    <name type="common">Red clover</name>
    <dbReference type="NCBI Taxonomy" id="57577"/>
    <lineage>
        <taxon>Eukaryota</taxon>
        <taxon>Viridiplantae</taxon>
        <taxon>Streptophyta</taxon>
        <taxon>Embryophyta</taxon>
        <taxon>Tracheophyta</taxon>
        <taxon>Spermatophyta</taxon>
        <taxon>Magnoliopsida</taxon>
        <taxon>eudicotyledons</taxon>
        <taxon>Gunneridae</taxon>
        <taxon>Pentapetalae</taxon>
        <taxon>rosids</taxon>
        <taxon>fabids</taxon>
        <taxon>Fabales</taxon>
        <taxon>Fabaceae</taxon>
        <taxon>Papilionoideae</taxon>
        <taxon>50 kb inversion clade</taxon>
        <taxon>NPAAA clade</taxon>
        <taxon>Hologalegina</taxon>
        <taxon>IRL clade</taxon>
        <taxon>Trifolieae</taxon>
        <taxon>Trifolium</taxon>
    </lineage>
</organism>